<dbReference type="EMBL" id="AMCI01002182">
    <property type="protein sequence ID" value="EJX03395.1"/>
    <property type="molecule type" value="Genomic_DNA"/>
</dbReference>
<sequence length="64" mass="7233">MYTLAYFVQIGACIDVVVQLVARFSIQQQYVCITQDAVIQGNLVDIVYFGTFFYGHEILAYDAS</sequence>
<protein>
    <submittedName>
        <fullName evidence="1">Membrane protein</fullName>
    </submittedName>
</protein>
<name>J9GSX7_9ZZZZ</name>
<accession>J9GSX7</accession>
<evidence type="ECO:0000313" key="1">
    <source>
        <dbReference type="EMBL" id="EJX03395.1"/>
    </source>
</evidence>
<comment type="caution">
    <text evidence="1">The sequence shown here is derived from an EMBL/GenBank/DDBJ whole genome shotgun (WGS) entry which is preliminary data.</text>
</comment>
<gene>
    <name evidence="1" type="ORF">EVA_08499</name>
</gene>
<proteinExistence type="predicted"/>
<reference evidence="1" key="1">
    <citation type="journal article" date="2012" name="PLoS ONE">
        <title>Gene sets for utilization of primary and secondary nutrition supplies in the distal gut of endangered iberian lynx.</title>
        <authorList>
            <person name="Alcaide M."/>
            <person name="Messina E."/>
            <person name="Richter M."/>
            <person name="Bargiela R."/>
            <person name="Peplies J."/>
            <person name="Huws S.A."/>
            <person name="Newbold C.J."/>
            <person name="Golyshin P.N."/>
            <person name="Simon M.A."/>
            <person name="Lopez G."/>
            <person name="Yakimov M.M."/>
            <person name="Ferrer M."/>
        </authorList>
    </citation>
    <scope>NUCLEOTIDE SEQUENCE</scope>
</reference>
<dbReference type="AlphaFoldDB" id="J9GSX7"/>
<organism evidence="1">
    <name type="scientific">gut metagenome</name>
    <dbReference type="NCBI Taxonomy" id="749906"/>
    <lineage>
        <taxon>unclassified sequences</taxon>
        <taxon>metagenomes</taxon>
        <taxon>organismal metagenomes</taxon>
    </lineage>
</organism>